<dbReference type="FunFam" id="2.60.40.1840:FF:000001">
    <property type="entry name" value="Aminopeptidase N"/>
    <property type="match status" value="1"/>
</dbReference>
<feature type="domain" description="Peptidase M1 alanyl aminopeptidase C-terminal" evidence="11">
    <location>
        <begin position="569"/>
        <end position="878"/>
    </location>
</feature>
<organism evidence="13 14">
    <name type="scientific">Populus tomentosa</name>
    <name type="common">Chinese white poplar</name>
    <dbReference type="NCBI Taxonomy" id="118781"/>
    <lineage>
        <taxon>Eukaryota</taxon>
        <taxon>Viridiplantae</taxon>
        <taxon>Streptophyta</taxon>
        <taxon>Embryophyta</taxon>
        <taxon>Tracheophyta</taxon>
        <taxon>Spermatophyta</taxon>
        <taxon>Magnoliopsida</taxon>
        <taxon>eudicotyledons</taxon>
        <taxon>Gunneridae</taxon>
        <taxon>Pentapetalae</taxon>
        <taxon>rosids</taxon>
        <taxon>fabids</taxon>
        <taxon>Malpighiales</taxon>
        <taxon>Salicaceae</taxon>
        <taxon>Saliceae</taxon>
        <taxon>Populus</taxon>
    </lineage>
</organism>
<feature type="domain" description="Peptidase M1 membrane alanine aminopeptidase" evidence="9">
    <location>
        <begin position="1909"/>
        <end position="2112"/>
    </location>
</feature>
<evidence type="ECO:0000256" key="3">
    <source>
        <dbReference type="ARBA" id="ARBA00022438"/>
    </source>
</evidence>
<evidence type="ECO:0000259" key="10">
    <source>
        <dbReference type="Pfam" id="PF11940"/>
    </source>
</evidence>
<feature type="domain" description="Peptidase M1 membrane alanine aminopeptidase" evidence="9">
    <location>
        <begin position="245"/>
        <end position="426"/>
    </location>
</feature>
<dbReference type="GO" id="GO:0006508">
    <property type="term" value="P:proteolysis"/>
    <property type="evidence" value="ECO:0007669"/>
    <property type="project" value="UniProtKB-KW"/>
</dbReference>
<keyword evidence="3" id="KW-0031">Aminopeptidase</keyword>
<keyword evidence="5" id="KW-0479">Metal-binding</keyword>
<dbReference type="Proteomes" id="UP000886885">
    <property type="component" value="Chromosome 1A"/>
</dbReference>
<evidence type="ECO:0000256" key="4">
    <source>
        <dbReference type="ARBA" id="ARBA00022670"/>
    </source>
</evidence>
<comment type="similarity">
    <text evidence="2">Belongs to the peptidase M1 family.</text>
</comment>
<dbReference type="CDD" id="cd09600">
    <property type="entry name" value="M1_APN"/>
    <property type="match status" value="2"/>
</dbReference>
<dbReference type="GO" id="GO:0004177">
    <property type="term" value="F:aminopeptidase activity"/>
    <property type="evidence" value="ECO:0007669"/>
    <property type="project" value="UniProtKB-KW"/>
</dbReference>
<evidence type="ECO:0000256" key="1">
    <source>
        <dbReference type="ARBA" id="ARBA00001947"/>
    </source>
</evidence>
<keyword evidence="7" id="KW-0862">Zinc</keyword>
<dbReference type="InterPro" id="IPR045357">
    <property type="entry name" value="Aminopeptidase_N-like_N"/>
</dbReference>
<protein>
    <recommendedName>
        <fullName evidence="15">Puromycin-sensitive aminopeptidase</fullName>
    </recommendedName>
</protein>
<evidence type="ECO:0000256" key="8">
    <source>
        <dbReference type="ARBA" id="ARBA00023049"/>
    </source>
</evidence>
<reference evidence="13" key="1">
    <citation type="journal article" date="2020" name="bioRxiv">
        <title>Hybrid origin of Populus tomentosa Carr. identified through genome sequencing and phylogenomic analysis.</title>
        <authorList>
            <person name="An X."/>
            <person name="Gao K."/>
            <person name="Chen Z."/>
            <person name="Li J."/>
            <person name="Yang X."/>
            <person name="Yang X."/>
            <person name="Zhou J."/>
            <person name="Guo T."/>
            <person name="Zhao T."/>
            <person name="Huang S."/>
            <person name="Miao D."/>
            <person name="Khan W.U."/>
            <person name="Rao P."/>
            <person name="Ye M."/>
            <person name="Lei B."/>
            <person name="Liao W."/>
            <person name="Wang J."/>
            <person name="Ji L."/>
            <person name="Li Y."/>
            <person name="Guo B."/>
            <person name="Mustafa N.S."/>
            <person name="Li S."/>
            <person name="Yun Q."/>
            <person name="Keller S.R."/>
            <person name="Mao J."/>
            <person name="Zhang R."/>
            <person name="Strauss S.H."/>
        </authorList>
    </citation>
    <scope>NUCLEOTIDE SEQUENCE</scope>
    <source>
        <strain evidence="13">GM15</strain>
        <tissue evidence="13">Leaf</tissue>
    </source>
</reference>
<dbReference type="PANTHER" id="PTHR46322:SF1">
    <property type="entry name" value="PUROMYCIN-SENSITIVE AMINOPEPTIDASE"/>
    <property type="match status" value="1"/>
</dbReference>
<evidence type="ECO:0000256" key="2">
    <source>
        <dbReference type="ARBA" id="ARBA00010136"/>
    </source>
</evidence>
<gene>
    <name evidence="13" type="ORF">POTOM_000823</name>
</gene>
<keyword evidence="14" id="KW-1185">Reference proteome</keyword>
<dbReference type="PANTHER" id="PTHR46322">
    <property type="entry name" value="PUROMYCIN-SENSITIVE AMINOPEPTIDASE"/>
    <property type="match status" value="1"/>
</dbReference>
<dbReference type="OrthoDB" id="10031169at2759"/>
<feature type="domain" description="Peptidase M1 alanyl aminopeptidase C-terminal" evidence="11">
    <location>
        <begin position="2255"/>
        <end position="2577"/>
    </location>
</feature>
<evidence type="ECO:0000256" key="5">
    <source>
        <dbReference type="ARBA" id="ARBA00022723"/>
    </source>
</evidence>
<keyword evidence="4" id="KW-0645">Protease</keyword>
<evidence type="ECO:0000313" key="14">
    <source>
        <dbReference type="Proteomes" id="UP000886885"/>
    </source>
</evidence>
<dbReference type="FunFam" id="3.30.2010.30:FF:000002">
    <property type="entry name" value="Putative aminopeptidase N"/>
    <property type="match status" value="3"/>
</dbReference>
<feature type="domain" description="Aminopeptidase N-like N-terminal" evidence="12">
    <location>
        <begin position="24"/>
        <end position="189"/>
    </location>
</feature>
<dbReference type="Pfam" id="PF17900">
    <property type="entry name" value="Peptidase_M1_N"/>
    <property type="match status" value="2"/>
</dbReference>
<sequence length="2578" mass="289845">MDAPKEIFLKDHKLPDYYFDSVDLTFLLGDEKTIVSSKITVLPRVEGSSSSLVLDGADLKLLSVKVNGEELKNGDYHLESRHLTILSPPSGKFKLEIVTEIYPQKNTSLEGLYKSSGNFCTQCEAEGFRKITYYQDRPDIMAKYTVRIEADKSLYPVLLSNGNLLEQGDLEGGKHYVLWEDPFKKPCYLFALVAGQLESRDDTFVTRSGRKVSLRIWTPAQDVPKTAHAMYSLKAAMKWDEDVHLFNIVAVPDFNMGAMENKSLNIFNSKLVLASPETASDADYAAILGVIGHEYFHNWTGNRVTCRDWFQLSIKEGLTVFRDQEFSSDMGSRTVKRISDVSKLRISQFPQDASPMAHPVRPHSYIKVYEKGAEVVRMYKTLLGSQGFRKGMDLYFKRHDGQAVTCEDFFAAMRDANDADFANFLQWYSQAGTPLVKVTSTYDAEAHTFTLKFSQEVPPTPGQPVKEPMFIPVVLGLLDTSGKDMPLSCVYHDGALKSIASDSQPAYSTILRVTKLLSNVLFLIVLPDFWLSIKMKEEEFVFSDILERPVPSLLRGFSAPIRLESDLSDSDLFFLLAHDSDDFNRWEAGQVLARKLMLSLVADCQQGKPLVLNPKFVQGLRSILSDSNLDKAITLPGEGEIMDMMEVADPDAVHAVRSFIRKQLASELKAEFLRTVENNRSSEEYVFNHPDMARRALKNIALAYLASLEDQELTELALHEYKAATNMTDQFAALAAIAQNPGKTCDEVLADFYTKWQDEFLVVNKWFALQAMSEVPGNVENVRNLLNHPAFDLRNPNKVYSLVGGFCSSPVNFHAKDGSGYKFLGEIVVQLDKINPQVASRMVSAFSRWKRYGETRQNLAKAQLEMIVSANGLSENLRATGRPSCFQSSVRNISKYRAFLSSEVAFRRKYRFSYPALHRDKQDRRRPICAVATEPLPKQVEESKMDTPKEIFLKDYKLPDYYFDSVDLTFLLGDEKTIVSSKITVLPRVEGSSSPLVLDGADLKLLSVKVNGEELKNGDYHLESRHLTILSPPSGKFKLEIVTEIYPQKNTSLEGLCKSSGNFCTQCEAEGFRKITYYQDRPDILAKYTVRIEADKSLYPVLLSNGNLLEQGDLEGGKHYVLWEDPFKKPCYLFALVAGLLESRDDTFVTRSGRNVSLRIWTPAQDVPKTAHAMYSLKAAMKWDEDVFGLEYDLDIFNIVAVPDFNMGAMENKSLNIFNSKHVLASPETASDADYAAILGVIGHEYFHNWTGNRVTCRDWFQLSLKEGLTVFRGQEFSSDMGSRTVKRISDVSKLRISQFPQDASPMAHPVRPHSYIKVYEKGAEVVRMYKTLLGSQGFRKGMDLYFKRHDGQAVTCEDFFAAMRDANDADFANFLQWYSQAGTPLVKVTSSYDAEAHTFTLKFSQEVPPTPGQPVKEPMFIPVVLGLLDTSGKDMPLSCVYHDGALKSIASDSQPAYSTILRVTKKEEEFVFSDILERPVPSLLRGFSAPIRLESDLSDSDLFFLLAHDSDEFNRWEAGQVLARKLMLSLVADFQQGKPLVLNPKFVQGLRSILSDSNLDKEFIAKAITLPGEGEIMDMMEVADPDAVHAVRSFIRKQLASELKAEFLHTVENNRSSEEYVFNHPDMARRALKNIALAYLASLEDQELTELALHEYKAATNMTDQFAALAAIVQNPGKTCDEVLADFYTKWQDEFLVVNEWFSLQAKSDVPGNVENVRNLLNHPAFDLRNPNKVRSLIGGFCSSPVNFHAKDGSGYKFLGEIVVQLDKINPQVASHRVSAFSRWKRYDETRQNLAKAQLEMIVSANGLIFFSASLDGADLKLLSVKVNGEELKGLCKSSGNFCILNVKQRVSQNYILSGSLQETLLFVCIGCWTAGEQRYTFVTRSGRNVSLRIWTPAQDVPKTAHAMYSLKAAMKWDEDVFGLEYDLDIFNIVAVPDFNMGAMENKSLNIFNSKHVLASPETASDADYAAILGVIGHEYFHNWTGNRVTCRDWFQLSLKEGLTVFRGQEFSSDMGSRTVKRISDVSKLRISQFPQDASPMAHPVRPHSYIKVYEKGAEVVRMYKTLLGSQGFRKGMDLYFKRHDGQAVTCEDFFAAMRDANDADFANFLQWYSQAGTPLVKVTSSYDAEAHTFTLKFSQEVPPTPGQPVKEPMFIPVVLGLLDTSGKDMPLSCVYHDGALKSIASDSQPAYSTILRVTKLLSNVLFLIVLPDFWLSIKMKEEEFVFSDILERPVPSLLRGFSAPIRLESDLSDSDLFFLLAHDSDEFNRWEAGQVLARKLMLSLVADFQQGKPLVLNPKFVQGLRSILSDSNLDKEFIAKAITLPGEGEIMDMMEVADPDAVHAVRSFIRKQLASELKAEFLHTVENNRSSEEYVFNHPDMARRALKNIALAYLASLEDQELTELALHEYKAATNMTDQFAALAAIVQNPGKTCDEVLADFYTKWQDEFLVVNEWFSLQAKSDVPGNVENVRNLLNHPAFDLRNPNKVRSLIGGFCSSPVNFHAKDGSGYKFLGEIVVQLDKINPQVASHRVSAFSRWKRYDETRQNLAKAQLEMIVSANGLSENVFEIASKSLAA</sequence>
<dbReference type="Pfam" id="PF01433">
    <property type="entry name" value="Peptidase_M1"/>
    <property type="match status" value="3"/>
</dbReference>
<dbReference type="InterPro" id="IPR024601">
    <property type="entry name" value="Peptidase_M1_pepN_C"/>
</dbReference>
<dbReference type="InterPro" id="IPR012779">
    <property type="entry name" value="Peptidase_M1_pepN"/>
</dbReference>
<dbReference type="FunFam" id="1.25.50.10:FF:000002">
    <property type="entry name" value="Puromycin-sensitive aminopeptidase"/>
    <property type="match status" value="3"/>
</dbReference>
<keyword evidence="6" id="KW-0378">Hydrolase</keyword>
<feature type="domain" description="Peptidase M1 alanyl aminopeptidase Ig-like fold" evidence="10">
    <location>
        <begin position="1383"/>
        <end position="1496"/>
    </location>
</feature>
<feature type="domain" description="Aminopeptidase N-like N-terminal" evidence="12">
    <location>
        <begin position="968"/>
        <end position="1133"/>
    </location>
</feature>
<evidence type="ECO:0000259" key="12">
    <source>
        <dbReference type="Pfam" id="PF17900"/>
    </source>
</evidence>
<dbReference type="FunFam" id="2.60.40.1730:FF:000005">
    <property type="entry name" value="Aminopeptidase N"/>
    <property type="match status" value="2"/>
</dbReference>
<evidence type="ECO:0000259" key="11">
    <source>
        <dbReference type="Pfam" id="PF17432"/>
    </source>
</evidence>
<evidence type="ECO:0000313" key="13">
    <source>
        <dbReference type="EMBL" id="KAG6791691.1"/>
    </source>
</evidence>
<keyword evidence="8" id="KW-0482">Metalloprotease</keyword>
<dbReference type="GO" id="GO:0008237">
    <property type="term" value="F:metallopeptidase activity"/>
    <property type="evidence" value="ECO:0007669"/>
    <property type="project" value="UniProtKB-KW"/>
</dbReference>
<comment type="cofactor">
    <cofactor evidence="1">
        <name>Zn(2+)</name>
        <dbReference type="ChEBI" id="CHEBI:29105"/>
    </cofactor>
</comment>
<name>A0A8X8DGT8_POPTO</name>
<proteinExistence type="inferred from homology"/>
<dbReference type="GO" id="GO:0008270">
    <property type="term" value="F:zinc ion binding"/>
    <property type="evidence" value="ECO:0007669"/>
    <property type="project" value="InterPro"/>
</dbReference>
<evidence type="ECO:0008006" key="15">
    <source>
        <dbReference type="Google" id="ProtNLM"/>
    </source>
</evidence>
<feature type="domain" description="Peptidase M1 alanyl aminopeptidase Ig-like fold" evidence="10">
    <location>
        <begin position="432"/>
        <end position="565"/>
    </location>
</feature>
<dbReference type="InterPro" id="IPR014782">
    <property type="entry name" value="Peptidase_M1_dom"/>
</dbReference>
<dbReference type="GO" id="GO:0009507">
    <property type="term" value="C:chloroplast"/>
    <property type="evidence" value="ECO:0007669"/>
    <property type="project" value="TreeGrafter"/>
</dbReference>
<accession>A0A8X8DGT8</accession>
<feature type="domain" description="Peptidase M1 alanyl aminopeptidase Ig-like fold" evidence="10">
    <location>
        <begin position="2118"/>
        <end position="2251"/>
    </location>
</feature>
<dbReference type="EMBL" id="JAAWWB010000001">
    <property type="protein sequence ID" value="KAG6791691.1"/>
    <property type="molecule type" value="Genomic_DNA"/>
</dbReference>
<evidence type="ECO:0000256" key="7">
    <source>
        <dbReference type="ARBA" id="ARBA00022833"/>
    </source>
</evidence>
<evidence type="ECO:0000259" key="9">
    <source>
        <dbReference type="Pfam" id="PF01433"/>
    </source>
</evidence>
<feature type="domain" description="Peptidase M1 membrane alanine aminopeptidase" evidence="9">
    <location>
        <begin position="1174"/>
        <end position="1377"/>
    </location>
</feature>
<dbReference type="Pfam" id="PF11940">
    <property type="entry name" value="DUF3458"/>
    <property type="match status" value="3"/>
</dbReference>
<feature type="domain" description="Peptidase M1 alanyl aminopeptidase C-terminal" evidence="11">
    <location>
        <begin position="1500"/>
        <end position="1809"/>
    </location>
</feature>
<dbReference type="InterPro" id="IPR035414">
    <property type="entry name" value="Peptidase_M1_pepN_Ig-like"/>
</dbReference>
<comment type="caution">
    <text evidence="13">The sequence shown here is derived from an EMBL/GenBank/DDBJ whole genome shotgun (WGS) entry which is preliminary data.</text>
</comment>
<dbReference type="NCBIfam" id="TIGR02414">
    <property type="entry name" value="pepN_proteo"/>
    <property type="match status" value="2"/>
</dbReference>
<dbReference type="Pfam" id="PF17432">
    <property type="entry name" value="DUF3458_C"/>
    <property type="match status" value="3"/>
</dbReference>
<evidence type="ECO:0000256" key="6">
    <source>
        <dbReference type="ARBA" id="ARBA00022801"/>
    </source>
</evidence>